<feature type="domain" description="NAD glycohydrolase translocation F5/8 type C" evidence="1">
    <location>
        <begin position="234"/>
        <end position="365"/>
    </location>
</feature>
<protein>
    <recommendedName>
        <fullName evidence="1">NAD glycohydrolase translocation F5/8 type C domain-containing protein</fullName>
    </recommendedName>
</protein>
<dbReference type="Gene3D" id="2.60.120.260">
    <property type="entry name" value="Galactose-binding domain-like"/>
    <property type="match status" value="1"/>
</dbReference>
<dbReference type="InterPro" id="IPR008979">
    <property type="entry name" value="Galactose-bd-like_sf"/>
</dbReference>
<evidence type="ECO:0000259" key="1">
    <source>
        <dbReference type="Pfam" id="PF25302"/>
    </source>
</evidence>
<dbReference type="NCBIfam" id="NF047619">
    <property type="entry name" value="NADase_discoid"/>
    <property type="match status" value="1"/>
</dbReference>
<name>A0AA51ZW30_9BACT</name>
<sequence length="515" mass="58643">MKLNPFYLAFIMVVFSTYFYSCNSSSNSNEQNEGTTETEEVMEAAEQIEEEAAAISETDKSSPFNAPQNTKTTDAKLKGVYVTSTKMPHTKYSYANLFDGDKTTFWESMKGAGPNEGIMLYFKEPTAINFIKINQKSGVNYAQIETVEIYTNGSKEGIHNLKNEFIELEAENILSLYIKFERLSDISRTEKFDGEYMRTTFFDKNKSVAISEIEMMHAGNRLNLKAPQLLSGSFTASSTLLPKEAYGVQNLMDSHKEFAWVEEAPGLGIGETINVKLDSETEITGVLINNGFQRSESHFYANARVKELKIEDENGNENILKVKDKMDEQYIDLQQPLNGKNITLTINSGYKGTAYEDLVISELKFLQGDKLMVISNKAQETLKKELIEKSKNTVLQNYLDNAVDYWYGEMDGYSSTFILRSDYTFVSYYKEREGDEVLKETISDGNWEIKELGPNKAVIRVFGKLMNISRTIDYYAGSSEDSYIQIFQDFVTFTKDKIEGEKFIQNHEIVHESNE</sequence>
<dbReference type="SUPFAM" id="SSF49785">
    <property type="entry name" value="Galactose-binding domain-like"/>
    <property type="match status" value="2"/>
</dbReference>
<proteinExistence type="predicted"/>
<gene>
    <name evidence="2" type="ORF">QYS47_28200</name>
</gene>
<dbReference type="AlphaFoldDB" id="A0AA51ZW30"/>
<dbReference type="KEGG" id="marp:QYS47_28200"/>
<dbReference type="Pfam" id="PF25302">
    <property type="entry name" value="NADase_transloc"/>
    <property type="match status" value="1"/>
</dbReference>
<organism evidence="2">
    <name type="scientific">Marivirga arenosa</name>
    <dbReference type="NCBI Taxonomy" id="3059076"/>
    <lineage>
        <taxon>Bacteria</taxon>
        <taxon>Pseudomonadati</taxon>
        <taxon>Bacteroidota</taxon>
        <taxon>Cytophagia</taxon>
        <taxon>Cytophagales</taxon>
        <taxon>Marivirgaceae</taxon>
        <taxon>Marivirga</taxon>
    </lineage>
</organism>
<accession>A0AA51ZW30</accession>
<reference evidence="2" key="1">
    <citation type="submission" date="2023-08" db="EMBL/GenBank/DDBJ databases">
        <title>Comparative genomics and taxonomic characterization of three novel marine species of genus Marivirga.</title>
        <authorList>
            <person name="Muhammad N."/>
            <person name="Kim S.-G."/>
        </authorList>
    </citation>
    <scope>NUCLEOTIDE SEQUENCE</scope>
    <source>
        <strain evidence="2">BKB1-2</strain>
    </source>
</reference>
<evidence type="ECO:0000313" key="2">
    <source>
        <dbReference type="EMBL" id="WNB17804.1"/>
    </source>
</evidence>
<dbReference type="InterPro" id="IPR057561">
    <property type="entry name" value="NADase_transloc"/>
</dbReference>
<dbReference type="Proteomes" id="UP001232019">
    <property type="component" value="Chromosome"/>
</dbReference>
<dbReference type="RefSeq" id="WP_322347305.1">
    <property type="nucleotide sequence ID" value="NZ_CP129968.2"/>
</dbReference>
<dbReference type="EMBL" id="CP129968">
    <property type="protein sequence ID" value="WNB17804.1"/>
    <property type="molecule type" value="Genomic_DNA"/>
</dbReference>